<keyword evidence="3" id="KW-1185">Reference proteome</keyword>
<reference evidence="2 3" key="1">
    <citation type="journal article" date="2023" name="BMC Biotechnol.">
        <title>Vitis rotundifolia cv Carlos genome sequencing.</title>
        <authorList>
            <person name="Huff M."/>
            <person name="Hulse-Kemp A."/>
            <person name="Scheffler B."/>
            <person name="Youngblood R."/>
            <person name="Simpson S."/>
            <person name="Babiker E."/>
            <person name="Staton M."/>
        </authorList>
    </citation>
    <scope>NUCLEOTIDE SEQUENCE [LARGE SCALE GENOMIC DNA]</scope>
    <source>
        <tissue evidence="2">Leaf</tissue>
    </source>
</reference>
<proteinExistence type="predicted"/>
<feature type="domain" description="Endonuclease/exonuclease/phosphatase" evidence="1">
    <location>
        <begin position="6"/>
        <end position="227"/>
    </location>
</feature>
<dbReference type="Proteomes" id="UP001168098">
    <property type="component" value="Unassembled WGS sequence"/>
</dbReference>
<protein>
    <recommendedName>
        <fullName evidence="1">Endonuclease/exonuclease/phosphatase domain-containing protein</fullName>
    </recommendedName>
</protein>
<dbReference type="InterPro" id="IPR005135">
    <property type="entry name" value="Endo/exonuclease/phosphatase"/>
</dbReference>
<dbReference type="GO" id="GO:0003824">
    <property type="term" value="F:catalytic activity"/>
    <property type="evidence" value="ECO:0007669"/>
    <property type="project" value="InterPro"/>
</dbReference>
<dbReference type="Pfam" id="PF03372">
    <property type="entry name" value="Exo_endo_phos"/>
    <property type="match status" value="1"/>
</dbReference>
<comment type="caution">
    <text evidence="2">The sequence shown here is derived from an EMBL/GenBank/DDBJ whole genome shotgun (WGS) entry which is preliminary data.</text>
</comment>
<dbReference type="SUPFAM" id="SSF56219">
    <property type="entry name" value="DNase I-like"/>
    <property type="match status" value="1"/>
</dbReference>
<sequence length="404" mass="47592">MKIKILSWNVRGANDRSKRKVIKTFIRNQRVDLMCIQETKIQAMSEGIVRSLGSGRFLDWRAMNVVGAARGILICWDKRTLDILDWEEGIFTLSCRFRNVENGSVWIFTGVYGPITKRERECMWEEFGAIRGRWEDPWCLGGDFNITLFQRERNNQRRITSGMRKFAEIIDDLGLVDLPMQGGDFTWSGGLNNQVWARLDKFLASLNWLDQFSGVFQSRLSQPVSDHFPVMLVGGGIRKGPSPFRFENMWLKVEGFKDLIRSWWQEIEVRGTASFRLAVRMREIKKKLKVWNKEVLGRLECNKAEALQQVDHWDRVESERSLTVEEIELKKEAKESYQRWVLLEEVHWRQQSREIWLREGDKNTAFFHRMANAHRRNNSLDRVMINGERLSEKQEVREGIVNNF</sequence>
<dbReference type="AlphaFoldDB" id="A0AA38YNL2"/>
<dbReference type="PANTHER" id="PTHR33710">
    <property type="entry name" value="BNAC02G09200D PROTEIN"/>
    <property type="match status" value="1"/>
</dbReference>
<organism evidence="2 3">
    <name type="scientific">Vitis rotundifolia</name>
    <name type="common">Muscadine grape</name>
    <dbReference type="NCBI Taxonomy" id="103349"/>
    <lineage>
        <taxon>Eukaryota</taxon>
        <taxon>Viridiplantae</taxon>
        <taxon>Streptophyta</taxon>
        <taxon>Embryophyta</taxon>
        <taxon>Tracheophyta</taxon>
        <taxon>Spermatophyta</taxon>
        <taxon>Magnoliopsida</taxon>
        <taxon>eudicotyledons</taxon>
        <taxon>Gunneridae</taxon>
        <taxon>Pentapetalae</taxon>
        <taxon>rosids</taxon>
        <taxon>Vitales</taxon>
        <taxon>Vitaceae</taxon>
        <taxon>Viteae</taxon>
        <taxon>Vitis</taxon>
    </lineage>
</organism>
<evidence type="ECO:0000313" key="2">
    <source>
        <dbReference type="EMBL" id="KAJ9673697.1"/>
    </source>
</evidence>
<dbReference type="InterPro" id="IPR036691">
    <property type="entry name" value="Endo/exonu/phosph_ase_sf"/>
</dbReference>
<dbReference type="EMBL" id="JARBHA010000018">
    <property type="protein sequence ID" value="KAJ9673697.1"/>
    <property type="molecule type" value="Genomic_DNA"/>
</dbReference>
<dbReference type="Gene3D" id="3.60.10.10">
    <property type="entry name" value="Endonuclease/exonuclease/phosphatase"/>
    <property type="match status" value="1"/>
</dbReference>
<gene>
    <name evidence="2" type="ORF">PVL29_023327</name>
</gene>
<evidence type="ECO:0000259" key="1">
    <source>
        <dbReference type="Pfam" id="PF03372"/>
    </source>
</evidence>
<evidence type="ECO:0000313" key="3">
    <source>
        <dbReference type="Proteomes" id="UP001168098"/>
    </source>
</evidence>
<name>A0AA38YNL2_VITRO</name>
<accession>A0AA38YNL2</accession>
<dbReference type="PANTHER" id="PTHR33710:SF64">
    <property type="entry name" value="ENDONUCLEASE_EXONUCLEASE_PHOSPHATASE DOMAIN-CONTAINING PROTEIN"/>
    <property type="match status" value="1"/>
</dbReference>